<evidence type="ECO:0000256" key="5">
    <source>
        <dbReference type="ARBA" id="ARBA00023136"/>
    </source>
</evidence>
<evidence type="ECO:0000256" key="3">
    <source>
        <dbReference type="ARBA" id="ARBA00022692"/>
    </source>
</evidence>
<evidence type="ECO:0000313" key="9">
    <source>
        <dbReference type="EMBL" id="PPK85158.1"/>
    </source>
</evidence>
<comment type="subcellular location">
    <subcellularLocation>
        <location evidence="1">Cell membrane</location>
        <topology evidence="1">Multi-pass membrane protein</topology>
    </subcellularLocation>
</comment>
<dbReference type="OrthoDB" id="9784014at2"/>
<dbReference type="Pfam" id="PF02687">
    <property type="entry name" value="FtsX"/>
    <property type="match status" value="1"/>
</dbReference>
<dbReference type="GO" id="GO:0005886">
    <property type="term" value="C:plasma membrane"/>
    <property type="evidence" value="ECO:0007669"/>
    <property type="project" value="UniProtKB-SubCell"/>
</dbReference>
<evidence type="ECO:0000256" key="4">
    <source>
        <dbReference type="ARBA" id="ARBA00022989"/>
    </source>
</evidence>
<feature type="transmembrane region" description="Helical" evidence="6">
    <location>
        <begin position="20"/>
        <end position="40"/>
    </location>
</feature>
<dbReference type="Pfam" id="PF12704">
    <property type="entry name" value="MacB_PCD"/>
    <property type="match status" value="1"/>
</dbReference>
<reference evidence="9 10" key="1">
    <citation type="submission" date="2018-02" db="EMBL/GenBank/DDBJ databases">
        <title>Genomic Encyclopedia of Archaeal and Bacterial Type Strains, Phase II (KMG-II): from individual species to whole genera.</title>
        <authorList>
            <person name="Goeker M."/>
        </authorList>
    </citation>
    <scope>NUCLEOTIDE SEQUENCE [LARGE SCALE GENOMIC DNA]</scope>
    <source>
        <strain evidence="9 10">DSM 29526</strain>
    </source>
</reference>
<dbReference type="EMBL" id="PTJC01000006">
    <property type="protein sequence ID" value="PPK85158.1"/>
    <property type="molecule type" value="Genomic_DNA"/>
</dbReference>
<feature type="transmembrane region" description="Helical" evidence="6">
    <location>
        <begin position="336"/>
        <end position="367"/>
    </location>
</feature>
<proteinExistence type="predicted"/>
<accession>A0A2S6I1W1</accession>
<keyword evidence="3 6" id="KW-0812">Transmembrane</keyword>
<dbReference type="InterPro" id="IPR051125">
    <property type="entry name" value="ABC-4/HrtB_transporter"/>
</dbReference>
<feature type="transmembrane region" description="Helical" evidence="6">
    <location>
        <begin position="296"/>
        <end position="316"/>
    </location>
</feature>
<evidence type="ECO:0000259" key="8">
    <source>
        <dbReference type="Pfam" id="PF12704"/>
    </source>
</evidence>
<comment type="caution">
    <text evidence="9">The sequence shown here is derived from an EMBL/GenBank/DDBJ whole genome shotgun (WGS) entry which is preliminary data.</text>
</comment>
<dbReference type="InterPro" id="IPR003838">
    <property type="entry name" value="ABC3_permease_C"/>
</dbReference>
<dbReference type="RefSeq" id="WP_104419672.1">
    <property type="nucleotide sequence ID" value="NZ_PTJC01000006.1"/>
</dbReference>
<dbReference type="PANTHER" id="PTHR43738">
    <property type="entry name" value="ABC TRANSPORTER, MEMBRANE PROTEIN"/>
    <property type="match status" value="1"/>
</dbReference>
<evidence type="ECO:0000256" key="2">
    <source>
        <dbReference type="ARBA" id="ARBA00022475"/>
    </source>
</evidence>
<dbReference type="PANTHER" id="PTHR43738:SF2">
    <property type="entry name" value="ABC TRANSPORTER PERMEASE"/>
    <property type="match status" value="1"/>
</dbReference>
<keyword evidence="10" id="KW-1185">Reference proteome</keyword>
<dbReference type="Proteomes" id="UP000237662">
    <property type="component" value="Unassembled WGS sequence"/>
</dbReference>
<feature type="domain" description="ABC3 transporter permease C-terminal" evidence="7">
    <location>
        <begin position="298"/>
        <end position="413"/>
    </location>
</feature>
<feature type="domain" description="MacB-like periplasmic core" evidence="8">
    <location>
        <begin position="18"/>
        <end position="203"/>
    </location>
</feature>
<organism evidence="9 10">
    <name type="scientific">Neolewinella xylanilytica</name>
    <dbReference type="NCBI Taxonomy" id="1514080"/>
    <lineage>
        <taxon>Bacteria</taxon>
        <taxon>Pseudomonadati</taxon>
        <taxon>Bacteroidota</taxon>
        <taxon>Saprospiria</taxon>
        <taxon>Saprospirales</taxon>
        <taxon>Lewinellaceae</taxon>
        <taxon>Neolewinella</taxon>
    </lineage>
</organism>
<evidence type="ECO:0000259" key="7">
    <source>
        <dbReference type="Pfam" id="PF02687"/>
    </source>
</evidence>
<evidence type="ECO:0000313" key="10">
    <source>
        <dbReference type="Proteomes" id="UP000237662"/>
    </source>
</evidence>
<gene>
    <name evidence="9" type="ORF">CLV84_2050</name>
</gene>
<keyword evidence="2" id="KW-1003">Cell membrane</keyword>
<keyword evidence="4 6" id="KW-1133">Transmembrane helix</keyword>
<keyword evidence="5 6" id="KW-0472">Membrane</keyword>
<evidence type="ECO:0000256" key="1">
    <source>
        <dbReference type="ARBA" id="ARBA00004651"/>
    </source>
</evidence>
<feature type="transmembrane region" description="Helical" evidence="6">
    <location>
        <begin position="388"/>
        <end position="410"/>
    </location>
</feature>
<name>A0A2S6I1W1_9BACT</name>
<dbReference type="InterPro" id="IPR025857">
    <property type="entry name" value="MacB_PCD"/>
</dbReference>
<sequence length="420" mass="45064">MSLFGLALRNLIYRPWTTALSLILAALGAGLISLILLLSWQLEQQFDRNLAGIDLVVGAKGSPLQLMMSSMYHISSPTGNVPLAGVKPFLNPEHPYIELAVPLSLGDSYRGRRIVGTRPQFLELYGAGVATGELWSAPLDVVAGATAARELGLRVGDTFQSSHGLVEDDDLTHRDAAPFTVTGILAPTGTVADLVLLTPTESLWAVHDTHEHAEEGEGADHDHGEESEYDVTAPLTAYDDESITSVMLKFKGTSVVGLNMQRSINENTEMQAVTPSIQLTELYSTVGQGEEVLRQLGYVVVVVSILSIFIGLYSSLDRRRGELALLRTLGAGPGKLFGLLLLEGTITAVVGAMLGLLASHLGLLLVARYFSRAYRYDFQSFIFLPGEVYLLIGAVVVGALAATIPALRAARTDVHRTLSG</sequence>
<evidence type="ECO:0000256" key="6">
    <source>
        <dbReference type="SAM" id="Phobius"/>
    </source>
</evidence>
<protein>
    <submittedName>
        <fullName evidence="9">Putative ABC transport system permease protein</fullName>
    </submittedName>
</protein>
<dbReference type="AlphaFoldDB" id="A0A2S6I1W1"/>